<dbReference type="PANTHER" id="PTHR36454">
    <property type="entry name" value="LMO2823 PROTEIN"/>
    <property type="match status" value="1"/>
</dbReference>
<dbReference type="EMBL" id="QNRX01000001">
    <property type="protein sequence ID" value="RBP70159.1"/>
    <property type="molecule type" value="Genomic_DNA"/>
</dbReference>
<dbReference type="InterPro" id="IPR008323">
    <property type="entry name" value="UCP033563"/>
</dbReference>
<evidence type="ECO:0000313" key="2">
    <source>
        <dbReference type="Proteomes" id="UP000253490"/>
    </source>
</evidence>
<dbReference type="OrthoDB" id="9781616at2"/>
<gene>
    <name evidence="1" type="ORF">DES36_101216</name>
</gene>
<dbReference type="RefSeq" id="WP_113919368.1">
    <property type="nucleotide sequence ID" value="NZ_QNRX01000001.1"/>
</dbReference>
<dbReference type="AlphaFoldDB" id="A0A366IHM2"/>
<dbReference type="Pfam" id="PF06245">
    <property type="entry name" value="DUF1015"/>
    <property type="match status" value="1"/>
</dbReference>
<name>A0A366IHM2_9FIRM</name>
<evidence type="ECO:0000313" key="1">
    <source>
        <dbReference type="EMBL" id="RBP70159.1"/>
    </source>
</evidence>
<dbReference type="Proteomes" id="UP000253490">
    <property type="component" value="Unassembled WGS sequence"/>
</dbReference>
<keyword evidence="2" id="KW-1185">Reference proteome</keyword>
<dbReference type="PANTHER" id="PTHR36454:SF1">
    <property type="entry name" value="DUF1015 DOMAIN-CONTAINING PROTEIN"/>
    <property type="match status" value="1"/>
</dbReference>
<organism evidence="1 2">
    <name type="scientific">Alkalibaculum bacchi</name>
    <dbReference type="NCBI Taxonomy" id="645887"/>
    <lineage>
        <taxon>Bacteria</taxon>
        <taxon>Bacillati</taxon>
        <taxon>Bacillota</taxon>
        <taxon>Clostridia</taxon>
        <taxon>Eubacteriales</taxon>
        <taxon>Eubacteriaceae</taxon>
        <taxon>Alkalibaculum</taxon>
    </lineage>
</organism>
<protein>
    <submittedName>
        <fullName evidence="1">Uncharacterized protein (DUF1015 family)</fullName>
    </submittedName>
</protein>
<proteinExistence type="predicted"/>
<accession>A0A366IHM2</accession>
<sequence length="412" mass="47786">MAIIKDFMGIRPSADYVKKVAALPYDVYSSSEARKIVEGNPYSFLRVDRPETDFPESVNMYSEEVYQKAKDNLDDMIQENILVEDSQKSLYIYRLTMSGRKQTGLVCCCDIDDYLNGDIKKHELTREEKELDRINHVDYCNAHTGPIFMIYKKQGMINEIISSWIETNPVEYEFVSDDEIKHEIWVIDNTPTINTLKNIFSEIPALYIADGHHRAASAVKVGLKRRKENPDYTGQEEFNFFLSVLFPHDQIHIMDYNRVVKDLNGLSSSEFLEKISEDFYVELRNAPIKPSQKGTIGMYLEEKWYELKIKENKCSTDIVKNLDVSLLQDFILQPVLGIKDVRTDNRIDFVGGIRGLEELEKRCKEDMTIAFSMYPTSAEELMNISDEQKLMPPKSTWFEPKLRSGLFVHKLD</sequence>
<comment type="caution">
    <text evidence="1">The sequence shown here is derived from an EMBL/GenBank/DDBJ whole genome shotgun (WGS) entry which is preliminary data.</text>
</comment>
<dbReference type="PIRSF" id="PIRSF033563">
    <property type="entry name" value="UCP033563"/>
    <property type="match status" value="1"/>
</dbReference>
<reference evidence="1 2" key="1">
    <citation type="submission" date="2018-06" db="EMBL/GenBank/DDBJ databases">
        <title>Genomic Encyclopedia of Type Strains, Phase IV (KMG-IV): sequencing the most valuable type-strain genomes for metagenomic binning, comparative biology and taxonomic classification.</title>
        <authorList>
            <person name="Goeker M."/>
        </authorList>
    </citation>
    <scope>NUCLEOTIDE SEQUENCE [LARGE SCALE GENOMIC DNA]</scope>
    <source>
        <strain evidence="1 2">DSM 22112</strain>
    </source>
</reference>